<evidence type="ECO:0000313" key="2">
    <source>
        <dbReference type="Proteomes" id="UP000255163"/>
    </source>
</evidence>
<name>A0A376FCB5_ENTAS</name>
<protein>
    <submittedName>
        <fullName evidence="1">Uncharacterized protein</fullName>
    </submittedName>
</protein>
<accession>A0A376FCB5</accession>
<gene>
    <name evidence="1" type="ORF">NCTC12123_03461</name>
</gene>
<dbReference type="Proteomes" id="UP000255163">
    <property type="component" value="Unassembled WGS sequence"/>
</dbReference>
<evidence type="ECO:0000313" key="1">
    <source>
        <dbReference type="EMBL" id="STD22773.1"/>
    </source>
</evidence>
<sequence>MAFSKKRSIKSCLQKKPAAQYISTGAWLFAITQRYVIQTLSGLTSGRAYSGQTSPHQFRIGFQTELTKTLTQI</sequence>
<organism evidence="1 2">
    <name type="scientific">Enterobacter asburiae</name>
    <dbReference type="NCBI Taxonomy" id="61645"/>
    <lineage>
        <taxon>Bacteria</taxon>
        <taxon>Pseudomonadati</taxon>
        <taxon>Pseudomonadota</taxon>
        <taxon>Gammaproteobacteria</taxon>
        <taxon>Enterobacterales</taxon>
        <taxon>Enterobacteriaceae</taxon>
        <taxon>Enterobacter</taxon>
        <taxon>Enterobacter cloacae complex</taxon>
    </lineage>
</organism>
<dbReference type="AlphaFoldDB" id="A0A376FCB5"/>
<reference evidence="1 2" key="1">
    <citation type="submission" date="2018-06" db="EMBL/GenBank/DDBJ databases">
        <authorList>
            <consortium name="Pathogen Informatics"/>
            <person name="Doyle S."/>
        </authorList>
    </citation>
    <scope>NUCLEOTIDE SEQUENCE [LARGE SCALE GENOMIC DNA]</scope>
    <source>
        <strain evidence="1 2">NCTC12123</strain>
    </source>
</reference>
<proteinExistence type="predicted"/>
<dbReference type="EMBL" id="UFYI01000007">
    <property type="protein sequence ID" value="STD22773.1"/>
    <property type="molecule type" value="Genomic_DNA"/>
</dbReference>